<evidence type="ECO:0000256" key="1">
    <source>
        <dbReference type="SAM" id="MobiDB-lite"/>
    </source>
</evidence>
<sequence>MLSAYGVGATLRPDSGGTKDEGYTNAVALFTASETPAEPRICLREDVISSETPLASVTYCKAPRQEWALAVYPEKPTKALFIKAQNTNTMEGNWEIESH</sequence>
<gene>
    <name evidence="2" type="ORF">D7B24_005220</name>
</gene>
<keyword evidence="3" id="KW-1185">Reference proteome</keyword>
<reference evidence="2 3" key="1">
    <citation type="submission" date="2018-10" db="EMBL/GenBank/DDBJ databases">
        <title>Genome sequence of Verticillium nonalfalfae VnAa140.</title>
        <authorList>
            <person name="Stajich J.E."/>
            <person name="Kasson M.T."/>
        </authorList>
    </citation>
    <scope>NUCLEOTIDE SEQUENCE [LARGE SCALE GENOMIC DNA]</scope>
    <source>
        <strain evidence="2 3">VnAa140</strain>
    </source>
</reference>
<evidence type="ECO:0000313" key="2">
    <source>
        <dbReference type="EMBL" id="RNJ58075.1"/>
    </source>
</evidence>
<proteinExistence type="predicted"/>
<dbReference type="RefSeq" id="XP_028496233.1">
    <property type="nucleotide sequence ID" value="XM_028639379.1"/>
</dbReference>
<dbReference type="EMBL" id="RBVV01000031">
    <property type="protein sequence ID" value="RNJ58075.1"/>
    <property type="molecule type" value="Genomic_DNA"/>
</dbReference>
<protein>
    <submittedName>
        <fullName evidence="2">Uncharacterized protein</fullName>
    </submittedName>
</protein>
<dbReference type="AlphaFoldDB" id="A0A3M9YD25"/>
<name>A0A3M9YD25_9PEZI</name>
<comment type="caution">
    <text evidence="2">The sequence shown here is derived from an EMBL/GenBank/DDBJ whole genome shotgun (WGS) entry which is preliminary data.</text>
</comment>
<organism evidence="2 3">
    <name type="scientific">Verticillium nonalfalfae</name>
    <dbReference type="NCBI Taxonomy" id="1051616"/>
    <lineage>
        <taxon>Eukaryota</taxon>
        <taxon>Fungi</taxon>
        <taxon>Dikarya</taxon>
        <taxon>Ascomycota</taxon>
        <taxon>Pezizomycotina</taxon>
        <taxon>Sordariomycetes</taxon>
        <taxon>Hypocreomycetidae</taxon>
        <taxon>Glomerellales</taxon>
        <taxon>Plectosphaerellaceae</taxon>
        <taxon>Verticillium</taxon>
    </lineage>
</organism>
<accession>A0A3M9YD25</accession>
<dbReference type="Proteomes" id="UP000267145">
    <property type="component" value="Unassembled WGS sequence"/>
</dbReference>
<feature type="region of interest" description="Disordered" evidence="1">
    <location>
        <begin position="1"/>
        <end position="20"/>
    </location>
</feature>
<dbReference type="GeneID" id="39608909"/>
<evidence type="ECO:0000313" key="3">
    <source>
        <dbReference type="Proteomes" id="UP000267145"/>
    </source>
</evidence>